<evidence type="ECO:0000313" key="2">
    <source>
        <dbReference type="EMBL" id="SDZ43066.1"/>
    </source>
</evidence>
<keyword evidence="1" id="KW-0472">Membrane</keyword>
<reference evidence="3" key="1">
    <citation type="submission" date="2016-10" db="EMBL/GenBank/DDBJ databases">
        <authorList>
            <person name="Varghese N."/>
            <person name="Submissions S."/>
        </authorList>
    </citation>
    <scope>NUCLEOTIDE SEQUENCE [LARGE SCALE GENOMIC DNA]</scope>
    <source>
        <strain evidence="3">SP</strain>
    </source>
</reference>
<dbReference type="Proteomes" id="UP000198935">
    <property type="component" value="Unassembled WGS sequence"/>
</dbReference>
<keyword evidence="1" id="KW-1133">Transmembrane helix</keyword>
<gene>
    <name evidence="2" type="ORF">SAMN05421736_112135</name>
</gene>
<sequence length="61" mass="7000">MNWFIGIAVCFAVMMYVAMEVATFEDRGRGFSSYFQALKHAFLFVLPLFAISGVIYYVFVN</sequence>
<protein>
    <submittedName>
        <fullName evidence="2">Uncharacterized protein</fullName>
    </submittedName>
</protein>
<feature type="transmembrane region" description="Helical" evidence="1">
    <location>
        <begin position="6"/>
        <end position="25"/>
    </location>
</feature>
<keyword evidence="1" id="KW-0812">Transmembrane</keyword>
<dbReference type="AlphaFoldDB" id="A0A1H3SYG2"/>
<evidence type="ECO:0000313" key="3">
    <source>
        <dbReference type="Proteomes" id="UP000198935"/>
    </source>
</evidence>
<dbReference type="EMBL" id="FNPI01000012">
    <property type="protein sequence ID" value="SDZ43066.1"/>
    <property type="molecule type" value="Genomic_DNA"/>
</dbReference>
<dbReference type="OrthoDB" id="2941973at2"/>
<keyword evidence="3" id="KW-1185">Reference proteome</keyword>
<feature type="transmembrane region" description="Helical" evidence="1">
    <location>
        <begin position="37"/>
        <end position="59"/>
    </location>
</feature>
<accession>A0A1H3SYG2</accession>
<name>A0A1H3SYG2_9BACI</name>
<organism evidence="2 3">
    <name type="scientific">Evansella caseinilytica</name>
    <dbReference type="NCBI Taxonomy" id="1503961"/>
    <lineage>
        <taxon>Bacteria</taxon>
        <taxon>Bacillati</taxon>
        <taxon>Bacillota</taxon>
        <taxon>Bacilli</taxon>
        <taxon>Bacillales</taxon>
        <taxon>Bacillaceae</taxon>
        <taxon>Evansella</taxon>
    </lineage>
</organism>
<proteinExistence type="predicted"/>
<evidence type="ECO:0000256" key="1">
    <source>
        <dbReference type="SAM" id="Phobius"/>
    </source>
</evidence>